<dbReference type="Pfam" id="PF25683">
    <property type="entry name" value="URGCP_GTPase"/>
    <property type="match status" value="1"/>
</dbReference>
<sequence length="1568" mass="179988">MVIFSFIFTGPCLKELLSKAGLEDHYENKLTLSTVLEINADTTSDEPLTTMQSLPGAFLKKLMMANVNARSVKCLTTDQEVSYCGVDNLDTDSDNSYVIHPLDLITALFLCSDGFLQQEMVQKMSICQFAVPLLLPNCDTKQSTLMLWALRDIVKKFRSSSQTATKAFVEERIVLSDVPMVSFVKLGESSLSKSQILNKLLSNPQQYHDTFVHRDMECGDASRQISDGLVEIIWYLPCGNRNIDMFTEPVAVANLRGDIRSFETQFSFLCQTSAAVYIFTDDLEADFFKILKSKKKTKAELFLVVNSQRKMFRVDILKKLIRNCGINEKNVIVKNKQNDAEFVKILQSSVGDIIKKSPNRLTIENMADMAHQMGILVDEDRDDCQSAWKMADEITRNITDPIKFKNEKLPLQGQIWKELSHLEKERCRLRNAGDQEIEHYKSSLKKKEKELRKKQHTFDMPDAMTRFISGLSGSGAERSYFLKWMQINLDNLSRQNLSVLRGRYKDLCQNTQEKKDDIKDLDKQLSDCSLGLEHFLRELGQLYEASCSLPESSQHRKQMELLPGLCAQMLLDGFPVELLDGDASNIPLKWISAVLTQLHTLVQSNSKIRVVTVLGVQSTGKSTLLNTMFGVQFAVSSGRCTRGAFMLLIKVSKDFKEELKCDFIMVIDTEGLKSPELSQLDDSHEHENELATLVIGLSDVTIINMAMENSTEMKDILQIAVHAFIRMKEVGKKPICHFVHQNVSDMSAHDNNMRDRKKLLEQLNEMTQAAARMEKKENITKFTDVMDYDPDTSSCYIPGLWHGTPPMAPVNAGYSEAVCGFKKTLMKDFRKCQRNYDLTHFLKWTQSLWEAVKFEKFIFSFRNSLVADAYARLCSEYNGWEWAFQKEMYKWMVSAETKISNIGMTDQHPQRSVRDVLQDLMIEASEKLSEGEKEIQDNLVKYFEKQDGHVNLVEKYKEDFLSSAKTLRRETENTVRNKLLGAVEIKEGMTELDDIKCSQASTLERKVLALLQTCKQNRSVLSDEALREDFERMWKKTLSEIKFRGLPRRHVAQDAFRILHDHLSMRSGYVNSMLVGNSLVDCGKTPFVVESGDWWQKTKGFVMRLNGDHLRMKLQELCDNNIKKCQEFITQKVKNKTDYHDTFIKELLEIIDETSQQNKKRKVPEECEVKLKLHICGIAARTFQKKHDDFIAFNDPRKCLEQSKNKYLTLFIDLFHNRDQCLNKAEEFSKLCLQPAVQDYVTKMICPDVIDEVKTGKGSEDYSTRTSFQFSILKQLLTDGEYEKYREYINRYERFVKDWLFDHIVQQLSKDNRLEKLENKHVSEIVKIITAAISKIRNTTHTVKSIKTFIQNMCCALEEKLVFPKDALDSIMTLNYSANTEQFADDLTGFVGKMEQSLAAKYEKEGDIKERLKSLPFKPQDKMFSSLFGCGKQCPFCCAPCEAGGKEHANHFTSIHRPQGVTGWVNLKTTVLRTDICSSSVISYRKFNTNLTEGKPHLYKDYQTYFPDWTITGDPSIKASDYWKYVMATFNETIAKDTHALPADIPEDWKALTTDDALKSLKNAFNMK</sequence>
<name>A0A8C7P6C7_ONCMY</name>
<dbReference type="InterPro" id="IPR052986">
    <property type="entry name" value="VLIG_GTPase"/>
</dbReference>
<dbReference type="Gene3D" id="3.40.50.300">
    <property type="entry name" value="P-loop containing nucleotide triphosphate hydrolases"/>
    <property type="match status" value="1"/>
</dbReference>
<dbReference type="Proteomes" id="UP000694395">
    <property type="component" value="Chromosome 19"/>
</dbReference>
<reference evidence="3" key="1">
    <citation type="submission" date="2020-07" db="EMBL/GenBank/DDBJ databases">
        <title>A long reads based de novo assembly of the rainbow trout Arlee double haploid line genome.</title>
        <authorList>
            <person name="Gao G."/>
            <person name="Palti Y."/>
        </authorList>
    </citation>
    <scope>NUCLEOTIDE SEQUENCE [LARGE SCALE GENOMIC DNA]</scope>
</reference>
<dbReference type="GO" id="GO:0005525">
    <property type="term" value="F:GTP binding"/>
    <property type="evidence" value="ECO:0007669"/>
    <property type="project" value="InterPro"/>
</dbReference>
<organism evidence="3 4">
    <name type="scientific">Oncorhynchus mykiss</name>
    <name type="common">Rainbow trout</name>
    <name type="synonym">Salmo gairdneri</name>
    <dbReference type="NCBI Taxonomy" id="8022"/>
    <lineage>
        <taxon>Eukaryota</taxon>
        <taxon>Metazoa</taxon>
        <taxon>Chordata</taxon>
        <taxon>Craniata</taxon>
        <taxon>Vertebrata</taxon>
        <taxon>Euteleostomi</taxon>
        <taxon>Actinopterygii</taxon>
        <taxon>Neopterygii</taxon>
        <taxon>Teleostei</taxon>
        <taxon>Protacanthopterygii</taxon>
        <taxon>Salmoniformes</taxon>
        <taxon>Salmonidae</taxon>
        <taxon>Salmoninae</taxon>
        <taxon>Oncorhynchus</taxon>
    </lineage>
</organism>
<dbReference type="SUPFAM" id="SSF52540">
    <property type="entry name" value="P-loop containing nucleoside triphosphate hydrolases"/>
    <property type="match status" value="1"/>
</dbReference>
<dbReference type="Ensembl" id="ENSOMYT00000018659.2">
    <property type="protein sequence ID" value="ENSOMYP00000016923.2"/>
    <property type="gene ID" value="ENSOMYG00000008331.2"/>
</dbReference>
<feature type="domain" description="VLIG-type G" evidence="2">
    <location>
        <begin position="605"/>
        <end position="849"/>
    </location>
</feature>
<dbReference type="InterPro" id="IPR027417">
    <property type="entry name" value="P-loop_NTPase"/>
</dbReference>
<reference evidence="3" key="2">
    <citation type="submission" date="2025-08" db="UniProtKB">
        <authorList>
            <consortium name="Ensembl"/>
        </authorList>
    </citation>
    <scope>IDENTIFICATION</scope>
</reference>
<evidence type="ECO:0000256" key="1">
    <source>
        <dbReference type="ARBA" id="ARBA00006828"/>
    </source>
</evidence>
<dbReference type="GeneTree" id="ENSGT00940000154390"/>
<evidence type="ECO:0000313" key="3">
    <source>
        <dbReference type="Ensembl" id="ENSOMYP00000016923.2"/>
    </source>
</evidence>
<dbReference type="PANTHER" id="PTHR14819">
    <property type="entry name" value="GTP-BINDING"/>
    <property type="match status" value="1"/>
</dbReference>
<evidence type="ECO:0000259" key="2">
    <source>
        <dbReference type="PROSITE" id="PS51717"/>
    </source>
</evidence>
<comment type="similarity">
    <text evidence="1">Belongs to the TRAFAC class dynamin-like GTPase superfamily. Very large inducible GTPase (VLIG) family.</text>
</comment>
<dbReference type="InterPro" id="IPR057365">
    <property type="entry name" value="URGCP"/>
</dbReference>
<dbReference type="PROSITE" id="PS51717">
    <property type="entry name" value="G_VLIG"/>
    <property type="match status" value="1"/>
</dbReference>
<dbReference type="Pfam" id="PF25974">
    <property type="entry name" value="URGCP_9th"/>
    <property type="match status" value="1"/>
</dbReference>
<dbReference type="PANTHER" id="PTHR14819:SF9">
    <property type="entry name" value="UP-REGULATOR OF CELL PROLIFERATION-LIKE"/>
    <property type="match status" value="1"/>
</dbReference>
<dbReference type="InterPro" id="IPR030383">
    <property type="entry name" value="G_VLIG_dom"/>
</dbReference>
<protein>
    <recommendedName>
        <fullName evidence="2">VLIG-type G domain-containing protein</fullName>
    </recommendedName>
</protein>
<proteinExistence type="inferred from homology"/>
<accession>A0A8C7P6C7</accession>
<evidence type="ECO:0000313" key="4">
    <source>
        <dbReference type="Proteomes" id="UP000694395"/>
    </source>
</evidence>
<dbReference type="InterPro" id="IPR058641">
    <property type="entry name" value="GVIN1_dom"/>
</dbReference>
<reference evidence="3" key="3">
    <citation type="submission" date="2025-09" db="UniProtKB">
        <authorList>
            <consortium name="Ensembl"/>
        </authorList>
    </citation>
    <scope>IDENTIFICATION</scope>
</reference>
<dbReference type="Pfam" id="PF25496">
    <property type="entry name" value="URGCP"/>
    <property type="match status" value="1"/>
</dbReference>
<keyword evidence="4" id="KW-1185">Reference proteome</keyword>